<proteinExistence type="predicted"/>
<dbReference type="AlphaFoldDB" id="A0A832ERV0"/>
<sequence length="169" mass="18792">MTLNTNANLDPVLHYKLDPGEWGSSAPSSAALSIGRVSQHEADNIGRFKKEALQKGCYVVQSSVSLNISKQGEYLAATSGKSQAIIYCPNKNKLKNTNNDDNNSGFSPLSIYDNQINQLKEQEKYTQDPKQKEKIDQQIQALKLQKQMLKAILQYVQDNTSKNSLDLTA</sequence>
<protein>
    <submittedName>
        <fullName evidence="1">Uncharacterized protein</fullName>
    </submittedName>
</protein>
<accession>A0A832ERV0</accession>
<comment type="caution">
    <text evidence="1">The sequence shown here is derived from an EMBL/GenBank/DDBJ whole genome shotgun (WGS) entry which is preliminary data.</text>
</comment>
<dbReference type="EMBL" id="DTPL01000137">
    <property type="protein sequence ID" value="HGA37600.1"/>
    <property type="molecule type" value="Genomic_DNA"/>
</dbReference>
<gene>
    <name evidence="1" type="ORF">ENX80_02100</name>
</gene>
<evidence type="ECO:0000313" key="1">
    <source>
        <dbReference type="EMBL" id="HGA37600.1"/>
    </source>
</evidence>
<organism evidence="1">
    <name type="scientific">Desulfurella acetivorans</name>
    <dbReference type="NCBI Taxonomy" id="33002"/>
    <lineage>
        <taxon>Bacteria</taxon>
        <taxon>Pseudomonadati</taxon>
        <taxon>Campylobacterota</taxon>
        <taxon>Desulfurellia</taxon>
        <taxon>Desulfurellales</taxon>
        <taxon>Desulfurellaceae</taxon>
        <taxon>Desulfurella</taxon>
    </lineage>
</organism>
<reference evidence="1" key="1">
    <citation type="journal article" date="2020" name="mSystems">
        <title>Genome- and Community-Level Interaction Insights into Carbon Utilization and Element Cycling Functions of Hydrothermarchaeota in Hydrothermal Sediment.</title>
        <authorList>
            <person name="Zhou Z."/>
            <person name="Liu Y."/>
            <person name="Xu W."/>
            <person name="Pan J."/>
            <person name="Luo Z.H."/>
            <person name="Li M."/>
        </authorList>
    </citation>
    <scope>NUCLEOTIDE SEQUENCE [LARGE SCALE GENOMIC DNA]</scope>
    <source>
        <strain evidence="1">SpSt-972</strain>
    </source>
</reference>
<name>A0A832ERV0_DESAE</name>